<sequence length="208" mass="24475">MVEHALKKGYIAIVPDGRFDFKVVVLDKHRREVHRRIARFEVDGFSQYIDLDERQLSFKTDARPKMRYVWWTYVNAVLQAFYFAESASDYGKIDHRSEVRWLDSYWTHHGPFAKRNQLKWFVKYGCGPCWTAAFLQGFEEDGDTLDAKLDLENIFTHAHYQRERSPVPDYEEIVPSDDEDTEERGHNGEVILRANNAVFGQFGQFGRS</sequence>
<protein>
    <submittedName>
        <fullName evidence="1">WGS project CBMI000000000 data, contig CS3069_c003648</fullName>
    </submittedName>
</protein>
<gene>
    <name evidence="1" type="ORF">BN850_0108470</name>
</gene>
<proteinExistence type="predicted"/>
<dbReference type="AlphaFoldDB" id="A0A090N5Y2"/>
<dbReference type="EMBL" id="CBMI010003646">
    <property type="protein sequence ID" value="CEG05326.1"/>
    <property type="molecule type" value="Genomic_DNA"/>
</dbReference>
<name>A0A090N5Y2_9HYPO</name>
<evidence type="ECO:0000313" key="1">
    <source>
        <dbReference type="EMBL" id="CEG05326.1"/>
    </source>
</evidence>
<accession>A0A090N5Y2</accession>
<organism evidence="1">
    <name type="scientific">Fusarium clavum</name>
    <dbReference type="NCBI Taxonomy" id="2594811"/>
    <lineage>
        <taxon>Eukaryota</taxon>
        <taxon>Fungi</taxon>
        <taxon>Dikarya</taxon>
        <taxon>Ascomycota</taxon>
        <taxon>Pezizomycotina</taxon>
        <taxon>Sordariomycetes</taxon>
        <taxon>Hypocreomycetidae</taxon>
        <taxon>Hypocreales</taxon>
        <taxon>Nectriaceae</taxon>
        <taxon>Fusarium</taxon>
        <taxon>Fusarium incarnatum-equiseti species complex</taxon>
    </lineage>
</organism>
<comment type="caution">
    <text evidence="1">The sequence shown here is derived from an EMBL/GenBank/DDBJ whole genome shotgun (WGS) entry which is preliminary data.</text>
</comment>
<reference evidence="1" key="1">
    <citation type="submission" date="2013-05" db="EMBL/GenBank/DDBJ databases">
        <title>Draft genome sequences of six wheat associated Fusarium spp. isolates.</title>
        <authorList>
            <person name="Moolhuijzen P.M."/>
            <person name="Manners J.M."/>
            <person name="Wilcox S."/>
            <person name="Bellgard M.I."/>
            <person name="Gardiner D.M."/>
        </authorList>
    </citation>
    <scope>NUCLEOTIDE SEQUENCE</scope>
    <source>
        <strain evidence="1">CS3069</strain>
    </source>
</reference>